<organism evidence="1 2">
    <name type="scientific">Sphaeroforma arctica JP610</name>
    <dbReference type="NCBI Taxonomy" id="667725"/>
    <lineage>
        <taxon>Eukaryota</taxon>
        <taxon>Ichthyosporea</taxon>
        <taxon>Ichthyophonida</taxon>
        <taxon>Sphaeroforma</taxon>
    </lineage>
</organism>
<dbReference type="EMBL" id="KQ247152">
    <property type="protein sequence ID" value="KNC72376.1"/>
    <property type="molecule type" value="Genomic_DNA"/>
</dbReference>
<accession>A0A0L0F724</accession>
<name>A0A0L0F724_9EUKA</name>
<proteinExistence type="predicted"/>
<keyword evidence="2" id="KW-1185">Reference proteome</keyword>
<reference evidence="1 2" key="1">
    <citation type="submission" date="2011-02" db="EMBL/GenBank/DDBJ databases">
        <title>The Genome Sequence of Sphaeroforma arctica JP610.</title>
        <authorList>
            <consortium name="The Broad Institute Genome Sequencing Platform"/>
            <person name="Russ C."/>
            <person name="Cuomo C."/>
            <person name="Young S.K."/>
            <person name="Zeng Q."/>
            <person name="Gargeya S."/>
            <person name="Alvarado L."/>
            <person name="Berlin A."/>
            <person name="Chapman S.B."/>
            <person name="Chen Z."/>
            <person name="Freedman E."/>
            <person name="Gellesch M."/>
            <person name="Goldberg J."/>
            <person name="Griggs A."/>
            <person name="Gujja S."/>
            <person name="Heilman E."/>
            <person name="Heiman D."/>
            <person name="Howarth C."/>
            <person name="Mehta T."/>
            <person name="Neiman D."/>
            <person name="Pearson M."/>
            <person name="Roberts A."/>
            <person name="Saif S."/>
            <person name="Shea T."/>
            <person name="Shenoy N."/>
            <person name="Sisk P."/>
            <person name="Stolte C."/>
            <person name="Sykes S."/>
            <person name="White J."/>
            <person name="Yandava C."/>
            <person name="Burger G."/>
            <person name="Gray M.W."/>
            <person name="Holland P.W.H."/>
            <person name="King N."/>
            <person name="Lang F.B.F."/>
            <person name="Roger A.J."/>
            <person name="Ruiz-Trillo I."/>
            <person name="Haas B."/>
            <person name="Nusbaum C."/>
            <person name="Birren B."/>
        </authorList>
    </citation>
    <scope>NUCLEOTIDE SEQUENCE [LARGE SCALE GENOMIC DNA]</scope>
    <source>
        <strain evidence="1 2">JP610</strain>
    </source>
</reference>
<dbReference type="AlphaFoldDB" id="A0A0L0F724"/>
<sequence length="183" mass="20424">MVVSNWDCAHPDHWHKVLAHNDDIDMQYGPLRLTPHATPDSVCEIDAVTIDRPEEVGKHSVIAKTKDGENNPVVTSDDEHDYDCNTSARTEESASINCPQEFQSTNDVQFIHNTINRVNGRLDINARKPLSYPEVTVQTSDLVTHSTHFELESIEIYSSAASVEVKSATGYIGTYRSQEGIDQ</sequence>
<evidence type="ECO:0000313" key="1">
    <source>
        <dbReference type="EMBL" id="KNC72376.1"/>
    </source>
</evidence>
<evidence type="ECO:0000313" key="2">
    <source>
        <dbReference type="Proteomes" id="UP000054560"/>
    </source>
</evidence>
<gene>
    <name evidence="1" type="ORF">SARC_15067</name>
</gene>
<dbReference type="GeneID" id="25915571"/>
<dbReference type="Proteomes" id="UP000054560">
    <property type="component" value="Unassembled WGS sequence"/>
</dbReference>
<dbReference type="RefSeq" id="XP_014146278.1">
    <property type="nucleotide sequence ID" value="XM_014290803.1"/>
</dbReference>
<protein>
    <submittedName>
        <fullName evidence="1">Uncharacterized protein</fullName>
    </submittedName>
</protein>